<dbReference type="EMBL" id="LAZR01000155">
    <property type="protein sequence ID" value="KKN85772.1"/>
    <property type="molecule type" value="Genomic_DNA"/>
</dbReference>
<reference evidence="1" key="1">
    <citation type="journal article" date="2015" name="Nature">
        <title>Complex archaea that bridge the gap between prokaryotes and eukaryotes.</title>
        <authorList>
            <person name="Spang A."/>
            <person name="Saw J.H."/>
            <person name="Jorgensen S.L."/>
            <person name="Zaremba-Niedzwiedzka K."/>
            <person name="Martijn J."/>
            <person name="Lind A.E."/>
            <person name="van Eijk R."/>
            <person name="Schleper C."/>
            <person name="Guy L."/>
            <person name="Ettema T.J."/>
        </authorList>
    </citation>
    <scope>NUCLEOTIDE SEQUENCE</scope>
</reference>
<name>A0A0F9UEL4_9ZZZZ</name>
<protein>
    <submittedName>
        <fullName evidence="1">Uncharacterized protein</fullName>
    </submittedName>
</protein>
<gene>
    <name evidence="1" type="ORF">LCGC14_0275790</name>
</gene>
<evidence type="ECO:0000313" key="1">
    <source>
        <dbReference type="EMBL" id="KKN85772.1"/>
    </source>
</evidence>
<proteinExistence type="predicted"/>
<sequence>MCCAGGYGVGCDSASMRIVCIFIDIISVLGMERHIRQVYILVFLTCHLPKSDSRGKLHEKEDIMIGDKLSDYPCKYEIFGRCEEKCTFDDEDECELGKLFLEDIALRKAVLGDLPPEVAAYVYRDAGRLYAERGNVEAERRFNALADVVEKL</sequence>
<comment type="caution">
    <text evidence="1">The sequence shown here is derived from an EMBL/GenBank/DDBJ whole genome shotgun (WGS) entry which is preliminary data.</text>
</comment>
<dbReference type="AlphaFoldDB" id="A0A0F9UEL4"/>
<organism evidence="1">
    <name type="scientific">marine sediment metagenome</name>
    <dbReference type="NCBI Taxonomy" id="412755"/>
    <lineage>
        <taxon>unclassified sequences</taxon>
        <taxon>metagenomes</taxon>
        <taxon>ecological metagenomes</taxon>
    </lineage>
</organism>
<accession>A0A0F9UEL4</accession>